<keyword evidence="4" id="KW-0378">Hydrolase</keyword>
<dbReference type="GO" id="GO:0006508">
    <property type="term" value="P:proteolysis"/>
    <property type="evidence" value="ECO:0007669"/>
    <property type="project" value="UniProtKB-KW"/>
</dbReference>
<proteinExistence type="inferred from homology"/>
<dbReference type="Pfam" id="PF05577">
    <property type="entry name" value="Peptidase_S28"/>
    <property type="match status" value="1"/>
</dbReference>
<dbReference type="Proteomes" id="UP001140217">
    <property type="component" value="Unassembled WGS sequence"/>
</dbReference>
<evidence type="ECO:0000313" key="6">
    <source>
        <dbReference type="EMBL" id="KAJ2780361.1"/>
    </source>
</evidence>
<evidence type="ECO:0000256" key="3">
    <source>
        <dbReference type="ARBA" id="ARBA00022729"/>
    </source>
</evidence>
<organism evidence="6 7">
    <name type="scientific">Coemansia javaensis</name>
    <dbReference type="NCBI Taxonomy" id="2761396"/>
    <lineage>
        <taxon>Eukaryota</taxon>
        <taxon>Fungi</taxon>
        <taxon>Fungi incertae sedis</taxon>
        <taxon>Zoopagomycota</taxon>
        <taxon>Kickxellomycotina</taxon>
        <taxon>Kickxellomycetes</taxon>
        <taxon>Kickxellales</taxon>
        <taxon>Kickxellaceae</taxon>
        <taxon>Coemansia</taxon>
    </lineage>
</organism>
<dbReference type="InterPro" id="IPR008758">
    <property type="entry name" value="Peptidase_S28"/>
</dbReference>
<gene>
    <name evidence="6" type="ORF">H4R18_003493</name>
</gene>
<dbReference type="GO" id="GO:0070008">
    <property type="term" value="F:serine-type exopeptidase activity"/>
    <property type="evidence" value="ECO:0007669"/>
    <property type="project" value="InterPro"/>
</dbReference>
<keyword evidence="3" id="KW-0732">Signal</keyword>
<comment type="similarity">
    <text evidence="1">Belongs to the peptidase S28 family.</text>
</comment>
<accession>A0A9W8HBV8</accession>
<dbReference type="PANTHER" id="PTHR11010">
    <property type="entry name" value="PROTEASE S28 PRO-X CARBOXYPEPTIDASE-RELATED"/>
    <property type="match status" value="1"/>
</dbReference>
<dbReference type="EMBL" id="JANBUL010000141">
    <property type="protein sequence ID" value="KAJ2780361.1"/>
    <property type="molecule type" value="Genomic_DNA"/>
</dbReference>
<dbReference type="GO" id="GO:0008239">
    <property type="term" value="F:dipeptidyl-peptidase activity"/>
    <property type="evidence" value="ECO:0007669"/>
    <property type="project" value="TreeGrafter"/>
</dbReference>
<dbReference type="PANTHER" id="PTHR11010:SF117">
    <property type="entry name" value="SERINE PROTEASE 16"/>
    <property type="match status" value="1"/>
</dbReference>
<sequence>MRHAQQRSIWVERALGAINGSGNSTGSARTDQAAAAAKDARRTQTHNLDTPFYFDQLVDHRAGPSQGTFRQRFFINDNSYVPGGPVYLLNSGETPASPSYLTAGEPYTLAQATGGLLVIMEHRYYGESYPVGDMSGPSMRYLTVNNSLEDIAYFIRNGQAFVKGAVGTEIAAGAKWVVVGGSYSATLATWARKMYPDLVHAAYASSAPVLARADFYQYDQVVGRALPCAGSIAAAVDTLDRILDSRNRTLIDSWKRAFGLQGLAADADFAGALTDQMSFTVQYYMPPAPGSGAPDAIAQLCRWFDNARNIPLQNMADMTAAYIRDSGIDPVAAYSSGAGATNTALRQDGRAWFYQTCTEFGFWQSAPPAPYRRLRSKYVTAEWQSRPCAQFFGGGVTGRPDTDALNRQFGGFSPDVTRVVFVNGLHDPWSALSVSSTAQTAETTSEDGRNVVITMPLASHVADFYFAASRTDFGVDAARKSILAAMQRFLAQ</sequence>
<dbReference type="OrthoDB" id="1735038at2759"/>
<dbReference type="InterPro" id="IPR042269">
    <property type="entry name" value="Ser_carbopepase_S28_SKS"/>
</dbReference>
<evidence type="ECO:0000256" key="2">
    <source>
        <dbReference type="ARBA" id="ARBA00022670"/>
    </source>
</evidence>
<evidence type="ECO:0000256" key="5">
    <source>
        <dbReference type="ARBA" id="ARBA00023180"/>
    </source>
</evidence>
<dbReference type="Gene3D" id="1.20.120.980">
    <property type="entry name" value="Serine carboxypeptidase S28, SKS domain"/>
    <property type="match status" value="1"/>
</dbReference>
<dbReference type="AlphaFoldDB" id="A0A9W8HBV8"/>
<evidence type="ECO:0000256" key="1">
    <source>
        <dbReference type="ARBA" id="ARBA00011079"/>
    </source>
</evidence>
<protein>
    <submittedName>
        <fullName evidence="6">Uncharacterized protein</fullName>
    </submittedName>
</protein>
<comment type="caution">
    <text evidence="6">The sequence shown here is derived from an EMBL/GenBank/DDBJ whole genome shotgun (WGS) entry which is preliminary data.</text>
</comment>
<dbReference type="Gene3D" id="3.40.50.1820">
    <property type="entry name" value="alpha/beta hydrolase"/>
    <property type="match status" value="1"/>
</dbReference>
<dbReference type="InterPro" id="IPR029058">
    <property type="entry name" value="AB_hydrolase_fold"/>
</dbReference>
<evidence type="ECO:0000256" key="4">
    <source>
        <dbReference type="ARBA" id="ARBA00022801"/>
    </source>
</evidence>
<reference evidence="6" key="1">
    <citation type="submission" date="2022-07" db="EMBL/GenBank/DDBJ databases">
        <title>Phylogenomic reconstructions and comparative analyses of Kickxellomycotina fungi.</title>
        <authorList>
            <person name="Reynolds N.K."/>
            <person name="Stajich J.E."/>
            <person name="Barry K."/>
            <person name="Grigoriev I.V."/>
            <person name="Crous P."/>
            <person name="Smith M.E."/>
        </authorList>
    </citation>
    <scope>NUCLEOTIDE SEQUENCE</scope>
    <source>
        <strain evidence="6">NBRC 105414</strain>
    </source>
</reference>
<name>A0A9W8HBV8_9FUNG</name>
<keyword evidence="7" id="KW-1185">Reference proteome</keyword>
<evidence type="ECO:0000313" key="7">
    <source>
        <dbReference type="Proteomes" id="UP001140217"/>
    </source>
</evidence>
<dbReference type="SUPFAM" id="SSF53474">
    <property type="entry name" value="alpha/beta-Hydrolases"/>
    <property type="match status" value="1"/>
</dbReference>
<keyword evidence="2" id="KW-0645">Protease</keyword>
<keyword evidence="5" id="KW-0325">Glycoprotein</keyword>